<keyword evidence="3" id="KW-1185">Reference proteome</keyword>
<protein>
    <recommendedName>
        <fullName evidence="4">Lipoprotein</fullName>
    </recommendedName>
</protein>
<sequence>MRVLPVAATVGLVLSLAGCSTIPLSFPYGVRAPTPPPSTAPPSVTPTPTETETETETETSRAAVGHYRGSGDRLIPIKPTTAAGLITVVARGRGSFMVQSVDASGDDVEFLAEGENGYRGTRMYNLGDEEPVAALRVTARGSWKITLKSVQEARVWSGPTVRGFGDDVLYLEPEAEGGETITSAFTGDEHFAVEGYTEEDSSLLANEVDPGEVEEELPDGTFLVTVEGDVPWKLRRSGPHRIQRATGPRPREDLVPL</sequence>
<evidence type="ECO:0008006" key="4">
    <source>
        <dbReference type="Google" id="ProtNLM"/>
    </source>
</evidence>
<evidence type="ECO:0000313" key="2">
    <source>
        <dbReference type="EMBL" id="GLK07871.1"/>
    </source>
</evidence>
<evidence type="ECO:0000256" key="1">
    <source>
        <dbReference type="SAM" id="MobiDB-lite"/>
    </source>
</evidence>
<feature type="region of interest" description="Disordered" evidence="1">
    <location>
        <begin position="238"/>
        <end position="257"/>
    </location>
</feature>
<reference evidence="2" key="2">
    <citation type="submission" date="2023-01" db="EMBL/GenBank/DDBJ databases">
        <authorList>
            <person name="Sun Q."/>
            <person name="Evtushenko L."/>
        </authorList>
    </citation>
    <scope>NUCLEOTIDE SEQUENCE</scope>
    <source>
        <strain evidence="2">VKM Ac-2007</strain>
    </source>
</reference>
<dbReference type="AlphaFoldDB" id="A0A9W6MB82"/>
<dbReference type="Proteomes" id="UP001143474">
    <property type="component" value="Unassembled WGS sequence"/>
</dbReference>
<reference evidence="2" key="1">
    <citation type="journal article" date="2014" name="Int. J. Syst. Evol. Microbiol.">
        <title>Complete genome sequence of Corynebacterium casei LMG S-19264T (=DSM 44701T), isolated from a smear-ripened cheese.</title>
        <authorList>
            <consortium name="US DOE Joint Genome Institute (JGI-PGF)"/>
            <person name="Walter F."/>
            <person name="Albersmeier A."/>
            <person name="Kalinowski J."/>
            <person name="Ruckert C."/>
        </authorList>
    </citation>
    <scope>NUCLEOTIDE SEQUENCE</scope>
    <source>
        <strain evidence="2">VKM Ac-2007</strain>
    </source>
</reference>
<dbReference type="RefSeq" id="WP_271216406.1">
    <property type="nucleotide sequence ID" value="NZ_BAAAVD010000024.1"/>
</dbReference>
<name>A0A9W6MB82_9ACTN</name>
<feature type="compositionally biased region" description="Pro residues" evidence="1">
    <location>
        <begin position="33"/>
        <end position="45"/>
    </location>
</feature>
<feature type="region of interest" description="Disordered" evidence="1">
    <location>
        <begin position="33"/>
        <end position="60"/>
    </location>
</feature>
<comment type="caution">
    <text evidence="2">The sequence shown here is derived from an EMBL/GenBank/DDBJ whole genome shotgun (WGS) entry which is preliminary data.</text>
</comment>
<evidence type="ECO:0000313" key="3">
    <source>
        <dbReference type="Proteomes" id="UP001143474"/>
    </source>
</evidence>
<organism evidence="2 3">
    <name type="scientific">Streptosporangium carneum</name>
    <dbReference type="NCBI Taxonomy" id="47481"/>
    <lineage>
        <taxon>Bacteria</taxon>
        <taxon>Bacillati</taxon>
        <taxon>Actinomycetota</taxon>
        <taxon>Actinomycetes</taxon>
        <taxon>Streptosporangiales</taxon>
        <taxon>Streptosporangiaceae</taxon>
        <taxon>Streptosporangium</taxon>
    </lineage>
</organism>
<proteinExistence type="predicted"/>
<dbReference type="EMBL" id="BSEV01000002">
    <property type="protein sequence ID" value="GLK07871.1"/>
    <property type="molecule type" value="Genomic_DNA"/>
</dbReference>
<dbReference type="PROSITE" id="PS51257">
    <property type="entry name" value="PROKAR_LIPOPROTEIN"/>
    <property type="match status" value="1"/>
</dbReference>
<gene>
    <name evidence="2" type="ORF">GCM10017600_12760</name>
</gene>
<accession>A0A9W6MB82</accession>